<dbReference type="AlphaFoldDB" id="A0A2R6S3A0"/>
<dbReference type="EMBL" id="MLYV02000108">
    <property type="protein sequence ID" value="PSS36752.1"/>
    <property type="molecule type" value="Genomic_DNA"/>
</dbReference>
<evidence type="ECO:0000313" key="2">
    <source>
        <dbReference type="Proteomes" id="UP000186601"/>
    </source>
</evidence>
<reference evidence="1 2" key="1">
    <citation type="submission" date="2018-02" db="EMBL/GenBank/DDBJ databases">
        <title>Genome sequence of the basidiomycete white-rot fungus Phlebia centrifuga.</title>
        <authorList>
            <person name="Granchi Z."/>
            <person name="Peng M."/>
            <person name="de Vries R.P."/>
            <person name="Hilden K."/>
            <person name="Makela M.R."/>
            <person name="Grigoriev I."/>
            <person name="Riley R."/>
        </authorList>
    </citation>
    <scope>NUCLEOTIDE SEQUENCE [LARGE SCALE GENOMIC DNA]</scope>
    <source>
        <strain evidence="1 2">FBCC195</strain>
    </source>
</reference>
<proteinExistence type="predicted"/>
<evidence type="ECO:0000313" key="1">
    <source>
        <dbReference type="EMBL" id="PSS36752.1"/>
    </source>
</evidence>
<dbReference type="OrthoDB" id="25129at2759"/>
<name>A0A2R6S3A0_9APHY</name>
<dbReference type="Proteomes" id="UP000186601">
    <property type="component" value="Unassembled WGS sequence"/>
</dbReference>
<protein>
    <submittedName>
        <fullName evidence="1">Uncharacterized protein</fullName>
    </submittedName>
</protein>
<organism evidence="1 2">
    <name type="scientific">Hermanssonia centrifuga</name>
    <dbReference type="NCBI Taxonomy" id="98765"/>
    <lineage>
        <taxon>Eukaryota</taxon>
        <taxon>Fungi</taxon>
        <taxon>Dikarya</taxon>
        <taxon>Basidiomycota</taxon>
        <taxon>Agaricomycotina</taxon>
        <taxon>Agaricomycetes</taxon>
        <taxon>Polyporales</taxon>
        <taxon>Meruliaceae</taxon>
        <taxon>Hermanssonia</taxon>
    </lineage>
</organism>
<accession>A0A2R6S3A0</accession>
<sequence>MSAPKQPNIVAFAQVMHTAYRTKSEESGARWLGDTQAIQSAWILHGREMIANGVERDFHLAWSSNAEEQRSLQRRMVEKGCYYVSAAKGELKEDIIRRESFLKALYLA</sequence>
<comment type="caution">
    <text evidence="1">The sequence shown here is derived from an EMBL/GenBank/DDBJ whole genome shotgun (WGS) entry which is preliminary data.</text>
</comment>
<gene>
    <name evidence="1" type="ORF">PHLCEN_2v1383</name>
</gene>
<keyword evidence="2" id="KW-1185">Reference proteome</keyword>